<dbReference type="HOGENOM" id="CLU_1767047_0_0_9"/>
<dbReference type="PATRIC" id="fig|40041.11.peg.1887"/>
<evidence type="ECO:0000313" key="2">
    <source>
        <dbReference type="Proteomes" id="UP000001368"/>
    </source>
</evidence>
<name>C0MFI8_STRS7</name>
<dbReference type="Proteomes" id="UP000001368">
    <property type="component" value="Chromosome"/>
</dbReference>
<proteinExistence type="predicted"/>
<dbReference type="AlphaFoldDB" id="C0MFI8"/>
<gene>
    <name evidence="1" type="ordered locus">SZO_17560</name>
</gene>
<evidence type="ECO:0000313" key="1">
    <source>
        <dbReference type="EMBL" id="CAX00609.1"/>
    </source>
</evidence>
<dbReference type="KEGG" id="seq:SZO_17560"/>
<dbReference type="EMBL" id="FM204884">
    <property type="protein sequence ID" value="CAX00609.1"/>
    <property type="molecule type" value="Genomic_DNA"/>
</dbReference>
<organism evidence="2">
    <name type="scientific">Streptococcus equi subsp. zooepidemicus (strain H70)</name>
    <dbReference type="NCBI Taxonomy" id="553483"/>
    <lineage>
        <taxon>Bacteria</taxon>
        <taxon>Bacillati</taxon>
        <taxon>Bacillota</taxon>
        <taxon>Bacilli</taxon>
        <taxon>Lactobacillales</taxon>
        <taxon>Streptococcaceae</taxon>
        <taxon>Streptococcus</taxon>
    </lineage>
</organism>
<accession>C0MFI8</accession>
<protein>
    <submittedName>
        <fullName evidence="1">Uncharacterized protein</fullName>
    </submittedName>
</protein>
<reference evidence="1 2" key="1">
    <citation type="journal article" date="2009" name="PLoS Pathog.">
        <title>Genomic evidence for the evolution of Streptococcus equi: host restriction, increased virulence, and genetic exchange with human pathogens.</title>
        <authorList>
            <person name="Holden M.T.G."/>
            <person name="Heather Z."/>
            <person name="Paillot R."/>
            <person name="Steward K.F."/>
            <person name="Webb K."/>
            <person name="Ainslie F."/>
            <person name="Jourdan T."/>
            <person name="Bason N.C."/>
            <person name="Holroyd N.E."/>
            <person name="Mungall K."/>
            <person name="Quail M.A."/>
            <person name="Sanders M."/>
            <person name="Simmonds M."/>
            <person name="Willey D."/>
            <person name="Brooks K."/>
            <person name="Aanensen D.M."/>
            <person name="Spratt B.G."/>
            <person name="Jolley K.A."/>
            <person name="Maiden M.C.J."/>
            <person name="Kehoe M."/>
            <person name="Chanter N."/>
            <person name="Bentley S.D."/>
            <person name="Robinson C."/>
            <person name="Maskell D.J."/>
            <person name="Parkhill J."/>
            <person name="Waller A.S."/>
        </authorList>
    </citation>
    <scope>NUCLEOTIDE SEQUENCE [LARGE SCALE GENOMIC DNA]</scope>
    <source>
        <strain evidence="1 2">H70</strain>
    </source>
</reference>
<sequence>MVAFIERSMRDSQEGKRNFKNLTFSLDNESKDKATDFEISFLMENQIVTYNFSLYKGDIASESLTVDDLEIFRRDASGIVTYSEKIFHTKDELEVSHLTSLSEYKFNGSVVRSDERYAKNYLRGKYGAIPYIKNDMIHNIFKSGLGD</sequence>